<sequence length="83" mass="9539">MNSRGFSVEVNGYLYNSSGIFLKYRARLNHQHAVHDLVLSPVLITAFNAAVFYAMDSLIHFEAAVLRQHLIIAEYSIEQMRIR</sequence>
<reference evidence="2" key="1">
    <citation type="submission" date="2016-01" db="EMBL/GenBank/DDBJ databases">
        <authorList>
            <person name="Husnik F."/>
        </authorList>
    </citation>
    <scope>NUCLEOTIDE SEQUENCE [LARGE SCALE GENOMIC DNA]</scope>
</reference>
<protein>
    <submittedName>
        <fullName evidence="1">Uncharacterized protein</fullName>
    </submittedName>
</protein>
<dbReference type="KEGG" id="den:MHIR_DE00344"/>
<evidence type="ECO:0000313" key="1">
    <source>
        <dbReference type="EMBL" id="CUX96637.1"/>
    </source>
</evidence>
<dbReference type="AlphaFoldDB" id="A0A143WSX5"/>
<name>A0A143WSX5_9ENTR</name>
<proteinExistence type="predicted"/>
<organism evidence="1 2">
    <name type="scientific">Candidatus Doolittlea endobia</name>
    <dbReference type="NCBI Taxonomy" id="1778262"/>
    <lineage>
        <taxon>Bacteria</taxon>
        <taxon>Pseudomonadati</taxon>
        <taxon>Pseudomonadota</taxon>
        <taxon>Gammaproteobacteria</taxon>
        <taxon>Enterobacterales</taxon>
        <taxon>Enterobacteriaceae</taxon>
        <taxon>Candidatus Doolittlea</taxon>
    </lineage>
</organism>
<keyword evidence="2" id="KW-1185">Reference proteome</keyword>
<dbReference type="Proteomes" id="UP000095322">
    <property type="component" value="Chromosome I"/>
</dbReference>
<evidence type="ECO:0000313" key="2">
    <source>
        <dbReference type="Proteomes" id="UP000095322"/>
    </source>
</evidence>
<gene>
    <name evidence="1" type="ORF">MHIR_DE00344</name>
</gene>
<dbReference type="EMBL" id="LN999833">
    <property type="protein sequence ID" value="CUX96637.1"/>
    <property type="molecule type" value="Genomic_DNA"/>
</dbReference>
<accession>A0A143WSX5</accession>